<accession>A0A3L6Q9L2</accession>
<dbReference type="GO" id="GO:0004497">
    <property type="term" value="F:monooxygenase activity"/>
    <property type="evidence" value="ECO:0007669"/>
    <property type="project" value="UniProtKB-KW"/>
</dbReference>
<sequence>MTRSAEEYHLIRVREMGGVPRRLSYAIFFDIEYCDEFGFPGMPEWKRELMSSTVKCFKEDDAEWYLPRQRCCPRGIAL</sequence>
<dbReference type="Proteomes" id="UP000275267">
    <property type="component" value="Unassembled WGS sequence"/>
</dbReference>
<gene>
    <name evidence="1" type="ORF">C2845_PM15G15330</name>
</gene>
<organism evidence="1 2">
    <name type="scientific">Panicum miliaceum</name>
    <name type="common">Proso millet</name>
    <name type="synonym">Broomcorn millet</name>
    <dbReference type="NCBI Taxonomy" id="4540"/>
    <lineage>
        <taxon>Eukaryota</taxon>
        <taxon>Viridiplantae</taxon>
        <taxon>Streptophyta</taxon>
        <taxon>Embryophyta</taxon>
        <taxon>Tracheophyta</taxon>
        <taxon>Spermatophyta</taxon>
        <taxon>Magnoliopsida</taxon>
        <taxon>Liliopsida</taxon>
        <taxon>Poales</taxon>
        <taxon>Poaceae</taxon>
        <taxon>PACMAD clade</taxon>
        <taxon>Panicoideae</taxon>
        <taxon>Panicodae</taxon>
        <taxon>Paniceae</taxon>
        <taxon>Panicinae</taxon>
        <taxon>Panicum</taxon>
        <taxon>Panicum sect. Panicum</taxon>
    </lineage>
</organism>
<dbReference type="OrthoDB" id="66881at2759"/>
<evidence type="ECO:0000313" key="2">
    <source>
        <dbReference type="Proteomes" id="UP000275267"/>
    </source>
</evidence>
<keyword evidence="2" id="KW-1185">Reference proteome</keyword>
<proteinExistence type="predicted"/>
<protein>
    <submittedName>
        <fullName evidence="1">Flavin-containing monooxygenase FMO GS-OX-like 8</fullName>
    </submittedName>
</protein>
<dbReference type="EMBL" id="PQIB02000013">
    <property type="protein sequence ID" value="RLM75335.1"/>
    <property type="molecule type" value="Genomic_DNA"/>
</dbReference>
<name>A0A3L6Q9L2_PANMI</name>
<dbReference type="AlphaFoldDB" id="A0A3L6Q9L2"/>
<reference evidence="2" key="1">
    <citation type="journal article" date="2019" name="Nat. Commun.">
        <title>The genome of broomcorn millet.</title>
        <authorList>
            <person name="Zou C."/>
            <person name="Miki D."/>
            <person name="Li D."/>
            <person name="Tang Q."/>
            <person name="Xiao L."/>
            <person name="Rajput S."/>
            <person name="Deng P."/>
            <person name="Jia W."/>
            <person name="Huang R."/>
            <person name="Zhang M."/>
            <person name="Sun Y."/>
            <person name="Hu J."/>
            <person name="Fu X."/>
            <person name="Schnable P.S."/>
            <person name="Li F."/>
            <person name="Zhang H."/>
            <person name="Feng B."/>
            <person name="Zhu X."/>
            <person name="Liu R."/>
            <person name="Schnable J.C."/>
            <person name="Zhu J.-K."/>
            <person name="Zhang H."/>
        </authorList>
    </citation>
    <scope>NUCLEOTIDE SEQUENCE [LARGE SCALE GENOMIC DNA]</scope>
</reference>
<evidence type="ECO:0000313" key="1">
    <source>
        <dbReference type="EMBL" id="RLM75335.1"/>
    </source>
</evidence>
<dbReference type="STRING" id="4540.A0A3L6Q9L2"/>
<comment type="caution">
    <text evidence="1">The sequence shown here is derived from an EMBL/GenBank/DDBJ whole genome shotgun (WGS) entry which is preliminary data.</text>
</comment>